<reference evidence="5 6" key="1">
    <citation type="submission" date="2013-11" db="EMBL/GenBank/DDBJ databases">
        <title>Genome sequencing of Stegodyphus mimosarum.</title>
        <authorList>
            <person name="Bechsgaard J."/>
        </authorList>
    </citation>
    <scope>NUCLEOTIDE SEQUENCE [LARGE SCALE GENOMIC DNA]</scope>
</reference>
<keyword evidence="3" id="KW-0732">Signal</keyword>
<dbReference type="Pfam" id="PF01757">
    <property type="entry name" value="Acyl_transf_3"/>
    <property type="match status" value="1"/>
</dbReference>
<proteinExistence type="predicted"/>
<dbReference type="SMART" id="SM00703">
    <property type="entry name" value="NRF"/>
    <property type="match status" value="1"/>
</dbReference>
<evidence type="ECO:0000256" key="2">
    <source>
        <dbReference type="SAM" id="Phobius"/>
    </source>
</evidence>
<dbReference type="OMA" id="SKFAWAL"/>
<dbReference type="InterPro" id="IPR006621">
    <property type="entry name" value="Nose-resist-to-fluoxetine_N"/>
</dbReference>
<feature type="transmembrane region" description="Helical" evidence="2">
    <location>
        <begin position="637"/>
        <end position="656"/>
    </location>
</feature>
<dbReference type="InterPro" id="IPR052728">
    <property type="entry name" value="O2_lipid_transport_reg"/>
</dbReference>
<accession>A0A087TBB5</accession>
<sequence>MQFKVIILFCLMISSQRVKSENKLEELPENEIVYKKWNEMDKKVKSFVNYAMKMAMPTVIRATSEMNLTSTCMKQGFEFAMGLRNLKEWAIEFLDSSGKSIDGILAGTIGTFGNYDGCLNAVATKSNPSGGKEVLFRGQYCVLEIKPVLPIEDKIYRFNGRIEGLVAATQNGSEFIKKMASLAHIFYAGSALFGICVPSGCNTEDLTKFTRYFLDSFAMNSTVIHCEVRHTDYGTPFIVSLFFYSLATFLVIIGTLLHFYANSKKIKFQSKTIQTLLAFSFVTNFGKLFNMKVSDNSLAFLNGMRFLSIGWLVLAHAYMVAVLTSPLQRNVFYVYNIFDKYFPHLMQQILSNSTISVATFLFIGGLLNSYLRVKELEVMKSQSNIFKYIAFRLWRTYPVYIYSILLTILLYPLGDGPVYKMFGKEYMEACYTKVWRNLIFINNFYPLGESCLGHFWYMATDMQLYLVSLITIPVLLKRPKYGVLLNMLVVLISVVFTGVYTWYWNLTPSFVVTHVNREEFEEFWRVHAHPVINASPYFLGIITGYFLATKKAIKITKIWQCVGWCLSTVLCCCAVFGTKKWNAGEEPTEFERIMFPSLAKTSFTIGVAWIAFCCATGHGGVVNYILSWPIWVPLARLSFLIYLTSLGIQFIFMGTFRNVSDLSNIIIVWRFIGDLFASAVMAFIIAMLIEVPFLNIQKLVFSKVRKNNQNSVTANSNCKSNEHEMKVPDQAKN</sequence>
<dbReference type="PANTHER" id="PTHR11161:SF0">
    <property type="entry name" value="O-ACYLTRANSFERASE LIKE PROTEIN"/>
    <property type="match status" value="1"/>
</dbReference>
<dbReference type="PANTHER" id="PTHR11161">
    <property type="entry name" value="O-ACYLTRANSFERASE"/>
    <property type="match status" value="1"/>
</dbReference>
<keyword evidence="2" id="KW-0812">Transmembrane</keyword>
<protein>
    <submittedName>
        <fullName evidence="5">Nose resistant to fluoxetine protein 6</fullName>
    </submittedName>
</protein>
<dbReference type="AlphaFoldDB" id="A0A087TBB5"/>
<evidence type="ECO:0000256" key="3">
    <source>
        <dbReference type="SAM" id="SignalP"/>
    </source>
</evidence>
<feature type="signal peptide" evidence="3">
    <location>
        <begin position="1"/>
        <end position="20"/>
    </location>
</feature>
<dbReference type="InterPro" id="IPR002656">
    <property type="entry name" value="Acyl_transf_3_dom"/>
</dbReference>
<feature type="transmembrane region" description="Helical" evidence="2">
    <location>
        <begin position="523"/>
        <end position="546"/>
    </location>
</feature>
<name>A0A087TBB5_STEMI</name>
<organism evidence="5 6">
    <name type="scientific">Stegodyphus mimosarum</name>
    <name type="common">African social velvet spider</name>
    <dbReference type="NCBI Taxonomy" id="407821"/>
    <lineage>
        <taxon>Eukaryota</taxon>
        <taxon>Metazoa</taxon>
        <taxon>Ecdysozoa</taxon>
        <taxon>Arthropoda</taxon>
        <taxon>Chelicerata</taxon>
        <taxon>Arachnida</taxon>
        <taxon>Araneae</taxon>
        <taxon>Araneomorphae</taxon>
        <taxon>Entelegynae</taxon>
        <taxon>Eresoidea</taxon>
        <taxon>Eresidae</taxon>
        <taxon>Stegodyphus</taxon>
    </lineage>
</organism>
<evidence type="ECO:0000256" key="1">
    <source>
        <dbReference type="SAM" id="MobiDB-lite"/>
    </source>
</evidence>
<feature type="transmembrane region" description="Helical" evidence="2">
    <location>
        <begin position="392"/>
        <end position="413"/>
    </location>
</feature>
<gene>
    <name evidence="5" type="ORF">X975_12670</name>
</gene>
<dbReference type="Proteomes" id="UP000054359">
    <property type="component" value="Unassembled WGS sequence"/>
</dbReference>
<keyword evidence="2" id="KW-1133">Transmembrane helix</keyword>
<evidence type="ECO:0000313" key="5">
    <source>
        <dbReference type="EMBL" id="KFM62404.1"/>
    </source>
</evidence>
<dbReference type="Pfam" id="PF20146">
    <property type="entry name" value="NRF"/>
    <property type="match status" value="1"/>
</dbReference>
<feature type="region of interest" description="Disordered" evidence="1">
    <location>
        <begin position="711"/>
        <end position="733"/>
    </location>
</feature>
<feature type="transmembrane region" description="Helical" evidence="2">
    <location>
        <begin position="237"/>
        <end position="261"/>
    </location>
</feature>
<dbReference type="OrthoDB" id="118951at2759"/>
<feature type="domain" description="Nose resistant-to-fluoxetine protein N-terminal" evidence="4">
    <location>
        <begin position="69"/>
        <end position="230"/>
    </location>
</feature>
<feature type="transmembrane region" description="Helical" evidence="2">
    <location>
        <begin position="558"/>
        <end position="577"/>
    </location>
</feature>
<feature type="transmembrane region" description="Helical" evidence="2">
    <location>
        <begin position="306"/>
        <end position="329"/>
    </location>
</feature>
<keyword evidence="6" id="KW-1185">Reference proteome</keyword>
<feature type="transmembrane region" description="Helical" evidence="2">
    <location>
        <begin position="676"/>
        <end position="696"/>
    </location>
</feature>
<evidence type="ECO:0000259" key="4">
    <source>
        <dbReference type="SMART" id="SM00703"/>
    </source>
</evidence>
<feature type="chain" id="PRO_5001829480" evidence="3">
    <location>
        <begin position="21"/>
        <end position="733"/>
    </location>
</feature>
<keyword evidence="2" id="KW-0472">Membrane</keyword>
<evidence type="ECO:0000313" key="6">
    <source>
        <dbReference type="Proteomes" id="UP000054359"/>
    </source>
</evidence>
<feature type="transmembrane region" description="Helical" evidence="2">
    <location>
        <begin position="483"/>
        <end position="503"/>
    </location>
</feature>
<dbReference type="GO" id="GO:0016747">
    <property type="term" value="F:acyltransferase activity, transferring groups other than amino-acyl groups"/>
    <property type="evidence" value="ECO:0007669"/>
    <property type="project" value="InterPro"/>
</dbReference>
<dbReference type="EMBL" id="KK114427">
    <property type="protein sequence ID" value="KFM62404.1"/>
    <property type="molecule type" value="Genomic_DNA"/>
</dbReference>
<feature type="transmembrane region" description="Helical" evidence="2">
    <location>
        <begin position="349"/>
        <end position="371"/>
    </location>
</feature>
<feature type="transmembrane region" description="Helical" evidence="2">
    <location>
        <begin position="455"/>
        <end position="476"/>
    </location>
</feature>
<feature type="non-terminal residue" evidence="5">
    <location>
        <position position="733"/>
    </location>
</feature>
<feature type="transmembrane region" description="Helical" evidence="2">
    <location>
        <begin position="603"/>
        <end position="625"/>
    </location>
</feature>
<feature type="compositionally biased region" description="Basic and acidic residues" evidence="1">
    <location>
        <begin position="720"/>
        <end position="733"/>
    </location>
</feature>